<protein>
    <submittedName>
        <fullName evidence="2">Transposase</fullName>
    </submittedName>
</protein>
<dbReference type="GO" id="GO:0006313">
    <property type="term" value="P:DNA transposition"/>
    <property type="evidence" value="ECO:0007669"/>
    <property type="project" value="InterPro"/>
</dbReference>
<dbReference type="InterPro" id="IPR036515">
    <property type="entry name" value="Transposase_17_sf"/>
</dbReference>
<keyword evidence="3" id="KW-1185">Reference proteome</keyword>
<evidence type="ECO:0000313" key="3">
    <source>
        <dbReference type="Proteomes" id="UP000547058"/>
    </source>
</evidence>
<gene>
    <name evidence="2" type="ORF">H4O11_10260</name>
</gene>
<dbReference type="Pfam" id="PF01797">
    <property type="entry name" value="Y1_Tnp"/>
    <property type="match status" value="1"/>
</dbReference>
<dbReference type="SMART" id="SM01321">
    <property type="entry name" value="Y1_Tnp"/>
    <property type="match status" value="1"/>
</dbReference>
<proteinExistence type="predicted"/>
<reference evidence="2 3" key="1">
    <citation type="submission" date="2020-08" db="EMBL/GenBank/DDBJ databases">
        <title>Stenotrophomonas tumulicola JCM 30961.</title>
        <authorList>
            <person name="Deng Y."/>
        </authorList>
    </citation>
    <scope>NUCLEOTIDE SEQUENCE [LARGE SCALE GENOMIC DNA]</scope>
    <source>
        <strain evidence="2 3">JCM 30961</strain>
    </source>
</reference>
<evidence type="ECO:0000313" key="2">
    <source>
        <dbReference type="EMBL" id="MBA8682190.1"/>
    </source>
</evidence>
<feature type="domain" description="Transposase IS200-like" evidence="1">
    <location>
        <begin position="9"/>
        <end position="124"/>
    </location>
</feature>
<dbReference type="EMBL" id="JACGXS010000004">
    <property type="protein sequence ID" value="MBA8682190.1"/>
    <property type="molecule type" value="Genomic_DNA"/>
</dbReference>
<dbReference type="Gene3D" id="3.30.70.1290">
    <property type="entry name" value="Transposase IS200-like"/>
    <property type="match status" value="1"/>
</dbReference>
<dbReference type="Proteomes" id="UP000547058">
    <property type="component" value="Unassembled WGS sequence"/>
</dbReference>
<name>A0A7W3IHN1_9GAMM</name>
<dbReference type="PANTHER" id="PTHR34322:SF2">
    <property type="entry name" value="TRANSPOSASE IS200-LIKE DOMAIN-CONTAINING PROTEIN"/>
    <property type="match status" value="1"/>
</dbReference>
<comment type="caution">
    <text evidence="2">The sequence shown here is derived from an EMBL/GenBank/DDBJ whole genome shotgun (WGS) entry which is preliminary data.</text>
</comment>
<dbReference type="SUPFAM" id="SSF143422">
    <property type="entry name" value="Transposase IS200-like"/>
    <property type="match status" value="1"/>
</dbReference>
<dbReference type="InterPro" id="IPR002686">
    <property type="entry name" value="Transposase_17"/>
</dbReference>
<dbReference type="PANTHER" id="PTHR34322">
    <property type="entry name" value="TRANSPOSASE, Y1_TNP DOMAIN-CONTAINING"/>
    <property type="match status" value="1"/>
</dbReference>
<dbReference type="RefSeq" id="WP_182339320.1">
    <property type="nucleotide sequence ID" value="NZ_JACGXS010000004.1"/>
</dbReference>
<dbReference type="GO" id="GO:0004803">
    <property type="term" value="F:transposase activity"/>
    <property type="evidence" value="ECO:0007669"/>
    <property type="project" value="InterPro"/>
</dbReference>
<dbReference type="GO" id="GO:0003677">
    <property type="term" value="F:DNA binding"/>
    <property type="evidence" value="ECO:0007669"/>
    <property type="project" value="InterPro"/>
</dbReference>
<accession>A0A7W3IHN1</accession>
<evidence type="ECO:0000259" key="1">
    <source>
        <dbReference type="SMART" id="SM01321"/>
    </source>
</evidence>
<organism evidence="2 3">
    <name type="scientific">Stenotrophomonas tumulicola</name>
    <dbReference type="NCBI Taxonomy" id="1685415"/>
    <lineage>
        <taxon>Bacteria</taxon>
        <taxon>Pseudomonadati</taxon>
        <taxon>Pseudomonadota</taxon>
        <taxon>Gammaproteobacteria</taxon>
        <taxon>Lysobacterales</taxon>
        <taxon>Lysobacteraceae</taxon>
        <taxon>Stenotrophomonas</taxon>
    </lineage>
</organism>
<dbReference type="AlphaFoldDB" id="A0A7W3IHN1"/>
<sequence length="233" mass="26463">MPRHARLLFPGLPFHVVQRGVNKCAIFVDDVDREHFLRVLHKAFVKHDVALHAYVLMGNHVHFLASPRNASALAHAMRSLGNGYVQAFNLRHGRSGPLWQGRFHSSMVDSDRYLLAVYRYIELNPVRAALVERAEHHRWSSVHGNLGNRRDPLLVPHPGFLALGVTAEERSLRYQAFLRDHDAHADAARIGEHGRKQCPLGDARFLEMLQETLGRPVTLRRPGRPRKSEAGNE</sequence>